<sequence length="158" mass="18337">MARIKIKYGQNEIEIESKDFYIDNESAEQVICNLASFVKDSTSNNAQFEYSYDQHPVQTTDLLHTLEDAEVHEPEFTTPTFIDKEQIKSKMQTLIDDAFFDQARTVSEVVGQLREYGWSAVPLDVSKVLTNMAFTHELQRDLKEKRSYYSKVKLLQVN</sequence>
<keyword evidence="2" id="KW-1185">Reference proteome</keyword>
<evidence type="ECO:0000313" key="2">
    <source>
        <dbReference type="Proteomes" id="UP000196239"/>
    </source>
</evidence>
<proteinExistence type="predicted"/>
<gene>
    <name evidence="1" type="ORF">NDEV_2073</name>
</gene>
<organism evidence="1 2">
    <name type="scientific">Nitrosotalea devaniterrae</name>
    <dbReference type="NCBI Taxonomy" id="1078905"/>
    <lineage>
        <taxon>Archaea</taxon>
        <taxon>Nitrososphaerota</taxon>
        <taxon>Nitrososphaeria</taxon>
        <taxon>Nitrosotaleales</taxon>
        <taxon>Nitrosotaleaceae</taxon>
        <taxon>Nitrosotalea</taxon>
    </lineage>
</organism>
<dbReference type="KEGG" id="ndv:NDEV_2073"/>
<protein>
    <submittedName>
        <fullName evidence="1">Uncharacterized protein</fullName>
    </submittedName>
</protein>
<accession>A0A128A648</accession>
<dbReference type="EMBL" id="LN890280">
    <property type="protein sequence ID" value="CUR52835.1"/>
    <property type="molecule type" value="Genomic_DNA"/>
</dbReference>
<name>A0A128A648_9ARCH</name>
<dbReference type="AlphaFoldDB" id="A0A128A648"/>
<reference evidence="2" key="1">
    <citation type="submission" date="2015-10" db="EMBL/GenBank/DDBJ databases">
        <authorList>
            <person name="Lehtovirta-Morley L.E."/>
            <person name="Vieille C."/>
        </authorList>
    </citation>
    <scope>NUCLEOTIDE SEQUENCE [LARGE SCALE GENOMIC DNA]</scope>
</reference>
<evidence type="ECO:0000313" key="1">
    <source>
        <dbReference type="EMBL" id="CUR52835.1"/>
    </source>
</evidence>
<dbReference type="Proteomes" id="UP000196239">
    <property type="component" value="Chromosome 1"/>
</dbReference>